<feature type="transmembrane region" description="Helical" evidence="11">
    <location>
        <begin position="397"/>
        <end position="416"/>
    </location>
</feature>
<dbReference type="InterPro" id="IPR008915">
    <property type="entry name" value="Peptidase_M50"/>
</dbReference>
<reference evidence="13" key="1">
    <citation type="submission" date="2022-05" db="EMBL/GenBank/DDBJ databases">
        <authorList>
            <person name="Oliphant S.A."/>
            <person name="Watson-Haigh N.S."/>
            <person name="Sumby K.M."/>
            <person name="Gardner J.M."/>
            <person name="Jiranek V."/>
        </authorList>
    </citation>
    <scope>NUCLEOTIDE SEQUENCE</scope>
    <source>
        <strain evidence="13">KI11_C11</strain>
    </source>
</reference>
<dbReference type="SUPFAM" id="SSF50156">
    <property type="entry name" value="PDZ domain-like"/>
    <property type="match status" value="1"/>
</dbReference>
<evidence type="ECO:0000313" key="13">
    <source>
        <dbReference type="EMBL" id="USS87354.1"/>
    </source>
</evidence>
<dbReference type="Proteomes" id="UP001057025">
    <property type="component" value="Chromosome"/>
</dbReference>
<dbReference type="PANTHER" id="PTHR42837">
    <property type="entry name" value="REGULATOR OF SIGMA-E PROTEASE RSEP"/>
    <property type="match status" value="1"/>
</dbReference>
<name>A0ABY5BQF3_9LACO</name>
<evidence type="ECO:0000256" key="5">
    <source>
        <dbReference type="ARBA" id="ARBA00022692"/>
    </source>
</evidence>
<keyword evidence="4" id="KW-0645">Protease</keyword>
<dbReference type="RefSeq" id="WP_252796652.1">
    <property type="nucleotide sequence ID" value="NZ_CP097118.1"/>
</dbReference>
<evidence type="ECO:0000313" key="14">
    <source>
        <dbReference type="Proteomes" id="UP001057025"/>
    </source>
</evidence>
<feature type="transmembrane region" description="Helical" evidence="11">
    <location>
        <begin position="345"/>
        <end position="368"/>
    </location>
</feature>
<keyword evidence="11" id="KW-0479">Metal-binding</keyword>
<gene>
    <name evidence="13" type="primary">rseP</name>
    <name evidence="13" type="ORF">M3M39_04325</name>
</gene>
<dbReference type="NCBIfam" id="TIGR00054">
    <property type="entry name" value="RIP metalloprotease RseP"/>
    <property type="match status" value="1"/>
</dbReference>
<accession>A0ABY5BQF3</accession>
<evidence type="ECO:0000256" key="3">
    <source>
        <dbReference type="ARBA" id="ARBA00007931"/>
    </source>
</evidence>
<evidence type="ECO:0000256" key="7">
    <source>
        <dbReference type="ARBA" id="ARBA00022833"/>
    </source>
</evidence>
<keyword evidence="6 11" id="KW-0378">Hydrolase</keyword>
<evidence type="ECO:0000256" key="1">
    <source>
        <dbReference type="ARBA" id="ARBA00001947"/>
    </source>
</evidence>
<evidence type="ECO:0000256" key="11">
    <source>
        <dbReference type="RuleBase" id="RU362031"/>
    </source>
</evidence>
<feature type="domain" description="PDZ" evidence="12">
    <location>
        <begin position="161"/>
        <end position="263"/>
    </location>
</feature>
<sequence>MITTIISFIIVFGILVFVHEFGHFIVAKQAGIMVREFSIGMGPKLFFYRKNHTTYTIRLLPLGGYVRLAGSADDDDDELKPGVTVKLQLNQQEQIEKIDLSQKSNLFQGIPVQVTSADLVNDLFIAGYENGDESEIKRYPVNHDAILVNPEGIELQIAPADVQFQNAPVGKKLLVNAAGIFNNVLLAIVAFTLLAFLQGGVASNSNQVQIPHNHPSVAKQAGIQSGDRIVAVDGKQTKTFNEMATEINKRPDQRVTLTVEKQGQRHNVTFKTSSQMVQKKKVGMIGVTESVNKSTMAKLTSGFTQTWSSTKLLGSALWRMVAGHFSLNDLGGPVAIYASTSQATAYGLVGVVSLLAWLSINLAVINLIPIPALDGGKILLNLVELVRRKPLSEKVETGITLVGFAFLAVLMILVTWNDIMRYFIR</sequence>
<proteinExistence type="inferred from homology"/>
<dbReference type="Gene3D" id="2.30.42.10">
    <property type="match status" value="1"/>
</dbReference>
<organism evidence="13 14">
    <name type="scientific">Fructilactobacillus hinvesii</name>
    <dbReference type="NCBI Taxonomy" id="2940300"/>
    <lineage>
        <taxon>Bacteria</taxon>
        <taxon>Bacillati</taxon>
        <taxon>Bacillota</taxon>
        <taxon>Bacilli</taxon>
        <taxon>Lactobacillales</taxon>
        <taxon>Lactobacillaceae</taxon>
        <taxon>Fructilactobacillus</taxon>
    </lineage>
</organism>
<evidence type="ECO:0000256" key="4">
    <source>
        <dbReference type="ARBA" id="ARBA00022670"/>
    </source>
</evidence>
<dbReference type="CDD" id="cd23081">
    <property type="entry name" value="cpPDZ_EcRseP-like"/>
    <property type="match status" value="1"/>
</dbReference>
<evidence type="ECO:0000256" key="8">
    <source>
        <dbReference type="ARBA" id="ARBA00022989"/>
    </source>
</evidence>
<dbReference type="InterPro" id="IPR001478">
    <property type="entry name" value="PDZ"/>
</dbReference>
<dbReference type="InterPro" id="IPR004387">
    <property type="entry name" value="Pept_M50_Zn"/>
</dbReference>
<dbReference type="CDD" id="cd06163">
    <property type="entry name" value="S2P-M50_PDZ_RseP-like"/>
    <property type="match status" value="1"/>
</dbReference>
<dbReference type="PANTHER" id="PTHR42837:SF2">
    <property type="entry name" value="MEMBRANE METALLOPROTEASE ARASP2, CHLOROPLASTIC-RELATED"/>
    <property type="match status" value="1"/>
</dbReference>
<evidence type="ECO:0000256" key="10">
    <source>
        <dbReference type="ARBA" id="ARBA00023136"/>
    </source>
</evidence>
<dbReference type="GO" id="GO:0008237">
    <property type="term" value="F:metallopeptidase activity"/>
    <property type="evidence" value="ECO:0007669"/>
    <property type="project" value="UniProtKB-KW"/>
</dbReference>
<feature type="transmembrane region" description="Helical" evidence="11">
    <location>
        <begin position="6"/>
        <end position="26"/>
    </location>
</feature>
<dbReference type="EMBL" id="CP097118">
    <property type="protein sequence ID" value="USS87354.1"/>
    <property type="molecule type" value="Genomic_DNA"/>
</dbReference>
<feature type="transmembrane region" description="Helical" evidence="11">
    <location>
        <begin position="173"/>
        <end position="197"/>
    </location>
</feature>
<evidence type="ECO:0000259" key="12">
    <source>
        <dbReference type="PROSITE" id="PS50106"/>
    </source>
</evidence>
<comment type="subcellular location">
    <subcellularLocation>
        <location evidence="2">Membrane</location>
        <topology evidence="2">Multi-pass membrane protein</topology>
    </subcellularLocation>
</comment>
<dbReference type="PROSITE" id="PS50106">
    <property type="entry name" value="PDZ"/>
    <property type="match status" value="1"/>
</dbReference>
<comment type="similarity">
    <text evidence="3 11">Belongs to the peptidase M50B family.</text>
</comment>
<keyword evidence="9 11" id="KW-0482">Metalloprotease</keyword>
<dbReference type="EC" id="3.4.24.-" evidence="11"/>
<dbReference type="Pfam" id="PF17820">
    <property type="entry name" value="PDZ_6"/>
    <property type="match status" value="1"/>
</dbReference>
<evidence type="ECO:0000256" key="2">
    <source>
        <dbReference type="ARBA" id="ARBA00004141"/>
    </source>
</evidence>
<evidence type="ECO:0000256" key="6">
    <source>
        <dbReference type="ARBA" id="ARBA00022801"/>
    </source>
</evidence>
<keyword evidence="8 11" id="KW-1133">Transmembrane helix</keyword>
<protein>
    <recommendedName>
        <fullName evidence="11">Zinc metalloprotease</fullName>
        <ecNumber evidence="11">3.4.24.-</ecNumber>
    </recommendedName>
</protein>
<dbReference type="InterPro" id="IPR041489">
    <property type="entry name" value="PDZ_6"/>
</dbReference>
<dbReference type="Pfam" id="PF02163">
    <property type="entry name" value="Peptidase_M50"/>
    <property type="match status" value="1"/>
</dbReference>
<dbReference type="SMART" id="SM00228">
    <property type="entry name" value="PDZ"/>
    <property type="match status" value="1"/>
</dbReference>
<keyword evidence="14" id="KW-1185">Reference proteome</keyword>
<evidence type="ECO:0000256" key="9">
    <source>
        <dbReference type="ARBA" id="ARBA00023049"/>
    </source>
</evidence>
<keyword evidence="5 11" id="KW-0812">Transmembrane</keyword>
<comment type="cofactor">
    <cofactor evidence="1 11">
        <name>Zn(2+)</name>
        <dbReference type="ChEBI" id="CHEBI:29105"/>
    </cofactor>
</comment>
<keyword evidence="7 11" id="KW-0862">Zinc</keyword>
<keyword evidence="10 11" id="KW-0472">Membrane</keyword>
<dbReference type="InterPro" id="IPR036034">
    <property type="entry name" value="PDZ_sf"/>
</dbReference>